<keyword evidence="1" id="KW-1133">Transmembrane helix</keyword>
<keyword evidence="1" id="KW-0812">Transmembrane</keyword>
<evidence type="ECO:0000313" key="2">
    <source>
        <dbReference type="Proteomes" id="UP000515146"/>
    </source>
</evidence>
<keyword evidence="1" id="KW-0472">Membrane</keyword>
<dbReference type="KEGG" id="dpte:113797965"/>
<dbReference type="InParanoid" id="A0A6P6YFG5"/>
<feature type="transmembrane region" description="Helical" evidence="1">
    <location>
        <begin position="93"/>
        <end position="114"/>
    </location>
</feature>
<organism evidence="2 3">
    <name type="scientific">Dermatophagoides pteronyssinus</name>
    <name type="common">European house dust mite</name>
    <dbReference type="NCBI Taxonomy" id="6956"/>
    <lineage>
        <taxon>Eukaryota</taxon>
        <taxon>Metazoa</taxon>
        <taxon>Ecdysozoa</taxon>
        <taxon>Arthropoda</taxon>
        <taxon>Chelicerata</taxon>
        <taxon>Arachnida</taxon>
        <taxon>Acari</taxon>
        <taxon>Acariformes</taxon>
        <taxon>Sarcoptiformes</taxon>
        <taxon>Astigmata</taxon>
        <taxon>Psoroptidia</taxon>
        <taxon>Analgoidea</taxon>
        <taxon>Pyroglyphidae</taxon>
        <taxon>Dermatophagoidinae</taxon>
        <taxon>Dermatophagoides</taxon>
    </lineage>
</organism>
<dbReference type="OrthoDB" id="10479781at2759"/>
<gene>
    <name evidence="3" type="primary">LOC113797965</name>
</gene>
<keyword evidence="2" id="KW-1185">Reference proteome</keyword>
<name>A0A6P6YFG5_DERPT</name>
<evidence type="ECO:0000256" key="1">
    <source>
        <dbReference type="SAM" id="Phobius"/>
    </source>
</evidence>
<dbReference type="OMA" id="ANCIVFF"/>
<proteinExistence type="predicted"/>
<dbReference type="Proteomes" id="UP000515146">
    <property type="component" value="Unplaced"/>
</dbReference>
<sequence>MGKLLIQKIINIFNDGHNINHDYDKHPLLKHCDEITLENLNKINQIGELFMRFGSIIFGIILLTYLLAFIYFLNVIPQSNFSIIFMDSMILTTALVGGKAIITAANCIVFFYMIQLTYFRYRFIYWNKLLKRIYQQKTNFISPKWNQLLLHTFLQNHNSMIIWLYDVNERLSFIIGYSTIFLVPIHIIMLDLMIFHYKQFTLLNLLLIILYVFNISTLTPIFFAWLPMRVHLSIYEMHHTLYSLLAMKNQNRKYLPLMSLRYYLKLQTYTQRLISNHKQIGIHIGPFCVTHYNAWQFFLSYMSYLMFIHLLFQS</sequence>
<feature type="transmembrane region" description="Helical" evidence="1">
    <location>
        <begin position="171"/>
        <end position="190"/>
    </location>
</feature>
<reference evidence="3" key="1">
    <citation type="submission" date="2025-08" db="UniProtKB">
        <authorList>
            <consortium name="RefSeq"/>
        </authorList>
    </citation>
    <scope>IDENTIFICATION</scope>
    <source>
        <strain evidence="3">Airmid</strain>
    </source>
</reference>
<accession>A0A6P6YFG5</accession>
<evidence type="ECO:0000313" key="3">
    <source>
        <dbReference type="RefSeq" id="XP_027204243.1"/>
    </source>
</evidence>
<dbReference type="AlphaFoldDB" id="A0A6P6YFG5"/>
<dbReference type="RefSeq" id="XP_027204243.1">
    <property type="nucleotide sequence ID" value="XM_027348442.1"/>
</dbReference>
<protein>
    <submittedName>
        <fullName evidence="3">Uncharacterized protein LOC113797965</fullName>
    </submittedName>
</protein>
<feature type="transmembrane region" description="Helical" evidence="1">
    <location>
        <begin position="202"/>
        <end position="226"/>
    </location>
</feature>
<feature type="transmembrane region" description="Helical" evidence="1">
    <location>
        <begin position="49"/>
        <end position="73"/>
    </location>
</feature>